<evidence type="ECO:0000313" key="3">
    <source>
        <dbReference type="EMBL" id="TFY80360.1"/>
    </source>
</evidence>
<feature type="transmembrane region" description="Helical" evidence="1">
    <location>
        <begin position="123"/>
        <end position="142"/>
    </location>
</feature>
<organism evidence="3 4">
    <name type="scientific">Hericium alpestre</name>
    <dbReference type="NCBI Taxonomy" id="135208"/>
    <lineage>
        <taxon>Eukaryota</taxon>
        <taxon>Fungi</taxon>
        <taxon>Dikarya</taxon>
        <taxon>Basidiomycota</taxon>
        <taxon>Agaricomycotina</taxon>
        <taxon>Agaricomycetes</taxon>
        <taxon>Russulales</taxon>
        <taxon>Hericiaceae</taxon>
        <taxon>Hericium</taxon>
    </lineage>
</organism>
<feature type="transmembrane region" description="Helical" evidence="1">
    <location>
        <begin position="51"/>
        <end position="72"/>
    </location>
</feature>
<keyword evidence="4" id="KW-1185">Reference proteome</keyword>
<feature type="domain" description="DUF6535" evidence="2">
    <location>
        <begin position="26"/>
        <end position="202"/>
    </location>
</feature>
<dbReference type="EMBL" id="SFCI01000351">
    <property type="protein sequence ID" value="TFY80360.1"/>
    <property type="molecule type" value="Genomic_DNA"/>
</dbReference>
<keyword evidence="1" id="KW-0472">Membrane</keyword>
<protein>
    <recommendedName>
        <fullName evidence="2">DUF6535 domain-containing protein</fullName>
    </recommendedName>
</protein>
<dbReference type="Pfam" id="PF20153">
    <property type="entry name" value="DUF6535"/>
    <property type="match status" value="1"/>
</dbReference>
<evidence type="ECO:0000256" key="1">
    <source>
        <dbReference type="SAM" id="Phobius"/>
    </source>
</evidence>
<sequence>MTTDPHKDEHYKEPDVDYGESSAKLWSIYVDTTKKYDRALVENWKGDMDGILLFAGLFSASVTAFLIESIKLLQTSSSATSTDVLVQMSLQLAALSNSSLAPVSAYQHVADTPAPGYALRVNILWLLSLLLSLLCALGATLIQGWARNYLHAVEYHTAPHRRARIRAFLFDGIEQSRMKSIVDGVPAFLHASLFLFITGMQQHLYCNQYLANYKIELAMSDTVDLCSLACKAEAVIISSC</sequence>
<name>A0A4Z0A1M4_9AGAM</name>
<comment type="caution">
    <text evidence="3">The sequence shown here is derived from an EMBL/GenBank/DDBJ whole genome shotgun (WGS) entry which is preliminary data.</text>
</comment>
<evidence type="ECO:0000259" key="2">
    <source>
        <dbReference type="Pfam" id="PF20153"/>
    </source>
</evidence>
<keyword evidence="1" id="KW-1133">Transmembrane helix</keyword>
<gene>
    <name evidence="3" type="ORF">EWM64_g3652</name>
</gene>
<evidence type="ECO:0000313" key="4">
    <source>
        <dbReference type="Proteomes" id="UP000298061"/>
    </source>
</evidence>
<dbReference type="InterPro" id="IPR045338">
    <property type="entry name" value="DUF6535"/>
</dbReference>
<accession>A0A4Z0A1M4</accession>
<proteinExistence type="predicted"/>
<reference evidence="3 4" key="1">
    <citation type="submission" date="2019-02" db="EMBL/GenBank/DDBJ databases">
        <title>Genome sequencing of the rare red list fungi Hericium alpestre (H. flagellum).</title>
        <authorList>
            <person name="Buettner E."/>
            <person name="Kellner H."/>
        </authorList>
    </citation>
    <scope>NUCLEOTIDE SEQUENCE [LARGE SCALE GENOMIC DNA]</scope>
    <source>
        <strain evidence="3 4">DSM 108284</strain>
    </source>
</reference>
<keyword evidence="1" id="KW-0812">Transmembrane</keyword>
<dbReference type="AlphaFoldDB" id="A0A4Z0A1M4"/>
<dbReference type="Proteomes" id="UP000298061">
    <property type="component" value="Unassembled WGS sequence"/>
</dbReference>
<dbReference type="OrthoDB" id="3221808at2759"/>